<name>A0ABM0GP53_SACKO</name>
<reference evidence="3" key="1">
    <citation type="submission" date="2025-08" db="UniProtKB">
        <authorList>
            <consortium name="RefSeq"/>
        </authorList>
    </citation>
    <scope>IDENTIFICATION</scope>
    <source>
        <tissue evidence="3">Testes</tissue>
    </source>
</reference>
<evidence type="ECO:0000256" key="1">
    <source>
        <dbReference type="SAM" id="MobiDB-lite"/>
    </source>
</evidence>
<feature type="compositionally biased region" description="Polar residues" evidence="1">
    <location>
        <begin position="90"/>
        <end position="108"/>
    </location>
</feature>
<evidence type="ECO:0000313" key="2">
    <source>
        <dbReference type="Proteomes" id="UP000694865"/>
    </source>
</evidence>
<keyword evidence="2" id="KW-1185">Reference proteome</keyword>
<accession>A0ABM0GP53</accession>
<sequence>MGKAQSKCCGRRKRVTLNEETGDTPEIVPVEEVPVEENGKAKQPEEQANSKPEVETKPEAQPIETQTQSPTEQLQEKSESSDEKMKPDTTETADSQPQSPASGGTSSPVPSPDDVTVRTVVTEKVIDEPKSIPVIIDTAQATDTTKLLESNETQSESYSGSESHFKESTATSRVVKTTVVTERYTLDASSDGGPTNAITTTETVTEKITTEEDEVINKAEEKET</sequence>
<dbReference type="Proteomes" id="UP000694865">
    <property type="component" value="Unplaced"/>
</dbReference>
<dbReference type="RefSeq" id="XP_002734258.1">
    <property type="nucleotide sequence ID" value="XM_002734212.2"/>
</dbReference>
<feature type="compositionally biased region" description="Polar residues" evidence="1">
    <location>
        <begin position="63"/>
        <end position="73"/>
    </location>
</feature>
<feature type="region of interest" description="Disordered" evidence="1">
    <location>
        <begin position="1"/>
        <end position="116"/>
    </location>
</feature>
<feature type="compositionally biased region" description="Basic and acidic residues" evidence="1">
    <location>
        <begin position="74"/>
        <end position="89"/>
    </location>
</feature>
<gene>
    <name evidence="3" type="primary">LOC100373062</name>
</gene>
<feature type="region of interest" description="Disordered" evidence="1">
    <location>
        <begin position="146"/>
        <end position="172"/>
    </location>
</feature>
<organism evidence="2 3">
    <name type="scientific">Saccoglossus kowalevskii</name>
    <name type="common">Acorn worm</name>
    <dbReference type="NCBI Taxonomy" id="10224"/>
    <lineage>
        <taxon>Eukaryota</taxon>
        <taxon>Metazoa</taxon>
        <taxon>Hemichordata</taxon>
        <taxon>Enteropneusta</taxon>
        <taxon>Harrimaniidae</taxon>
        <taxon>Saccoglossus</taxon>
    </lineage>
</organism>
<protein>
    <submittedName>
        <fullName evidence="3">Flocculation protein FLO11-like</fullName>
    </submittedName>
</protein>
<dbReference type="GeneID" id="100373062"/>
<evidence type="ECO:0000313" key="3">
    <source>
        <dbReference type="RefSeq" id="XP_002734258.1"/>
    </source>
</evidence>
<proteinExistence type="predicted"/>